<sequence length="194" mass="21475">MFKPQLVVAPVAGLVTMDEVKAQGYIEHTDSDDLITRLIGAATSFLDGYSGQLGRCLISQTWKVEAHDWCRKIRLPFPDVQLATVKYLDENGDTQSVSASYVEITKEHTGDIVHLLDSFSFPALKDNAIARVWVEFVAGYGDAASDVPQAIRHAALLLIAHWYENREATMVGISSQHTKLAFDSLVQPFRQVGL</sequence>
<gene>
    <name evidence="1" type="ORF">SAMN06265368_4842</name>
</gene>
<dbReference type="OrthoDB" id="8452228at2"/>
<dbReference type="Gene3D" id="1.10.3230.30">
    <property type="entry name" value="Phage gp6-like head-tail connector protein"/>
    <property type="match status" value="1"/>
</dbReference>
<evidence type="ECO:0000313" key="1">
    <source>
        <dbReference type="EMBL" id="SNZ21717.1"/>
    </source>
</evidence>
<accession>A0A285PKC5</accession>
<evidence type="ECO:0008006" key="3">
    <source>
        <dbReference type="Google" id="ProtNLM"/>
    </source>
</evidence>
<dbReference type="RefSeq" id="WP_097156092.1">
    <property type="nucleotide sequence ID" value="NZ_OBEL01000011.1"/>
</dbReference>
<proteinExistence type="predicted"/>
<name>A0A285PKC5_9HYPH</name>
<dbReference type="AlphaFoldDB" id="A0A285PKC5"/>
<dbReference type="NCBIfam" id="TIGR01560">
    <property type="entry name" value="put_DNA_pack"/>
    <property type="match status" value="1"/>
</dbReference>
<reference evidence="1 2" key="1">
    <citation type="submission" date="2017-09" db="EMBL/GenBank/DDBJ databases">
        <authorList>
            <person name="Ehlers B."/>
            <person name="Leendertz F.H."/>
        </authorList>
    </citation>
    <scope>NUCLEOTIDE SEQUENCE [LARGE SCALE GENOMIC DNA]</scope>
    <source>
        <strain evidence="1 2">DSM 18289</strain>
    </source>
</reference>
<protein>
    <recommendedName>
        <fullName evidence="3">Phage gp6-like head-tail connector protein</fullName>
    </recommendedName>
</protein>
<organism evidence="1 2">
    <name type="scientific">Cohaesibacter gelatinilyticus</name>
    <dbReference type="NCBI Taxonomy" id="372072"/>
    <lineage>
        <taxon>Bacteria</taxon>
        <taxon>Pseudomonadati</taxon>
        <taxon>Pseudomonadota</taxon>
        <taxon>Alphaproteobacteria</taxon>
        <taxon>Hyphomicrobiales</taxon>
        <taxon>Cohaesibacteraceae</taxon>
    </lineage>
</organism>
<dbReference type="EMBL" id="OBEL01000011">
    <property type="protein sequence ID" value="SNZ21717.1"/>
    <property type="molecule type" value="Genomic_DNA"/>
</dbReference>
<dbReference type="InterPro" id="IPR006450">
    <property type="entry name" value="Phage_HK97_gp6-like"/>
</dbReference>
<dbReference type="NCBIfam" id="TIGR02215">
    <property type="entry name" value="phage_chp_gp8"/>
    <property type="match status" value="1"/>
</dbReference>
<dbReference type="InterPro" id="IPR011738">
    <property type="entry name" value="Phage_CHP"/>
</dbReference>
<keyword evidence="2" id="KW-1185">Reference proteome</keyword>
<evidence type="ECO:0000313" key="2">
    <source>
        <dbReference type="Proteomes" id="UP000219439"/>
    </source>
</evidence>
<dbReference type="Proteomes" id="UP000219439">
    <property type="component" value="Unassembled WGS sequence"/>
</dbReference>
<dbReference type="CDD" id="cd08054">
    <property type="entry name" value="gp6"/>
    <property type="match status" value="1"/>
</dbReference>